<feature type="domain" description="FHOD1 N-terminal GTPase-binding" evidence="2">
    <location>
        <begin position="23"/>
        <end position="60"/>
    </location>
</feature>
<keyword evidence="1" id="KW-0812">Transmembrane</keyword>
<dbReference type="Pfam" id="PF18382">
    <property type="entry name" value="Formin_GBD_N"/>
    <property type="match status" value="1"/>
</dbReference>
<keyword evidence="1" id="KW-0472">Membrane</keyword>
<reference evidence="3" key="1">
    <citation type="submission" date="2020-11" db="EMBL/GenBank/DDBJ databases">
        <authorList>
            <person name="Tran Van P."/>
        </authorList>
    </citation>
    <scope>NUCLEOTIDE SEQUENCE</scope>
</reference>
<dbReference type="InterPro" id="IPR041387">
    <property type="entry name" value="FHOD1_GBD_N"/>
</dbReference>
<sequence length="181" mass="20608">MVFSGVTLSTDWTVDDREFSIQVQLDDTALQLYKDGDYGSYLDLEASINEQQEEFEDFQTKSWPRPDPRGAVESHGLLLVEYMTDTTLSRALIKTGLSQGHMYSISGLPRTLRGQRLNTKQKLVKVNPHRFTGSREGPLPHLKHLLVVLFFFLSVNYTLLSLSLASSVVPWERTYLLSQEP</sequence>
<dbReference type="AlphaFoldDB" id="A0A7R9HWA1"/>
<dbReference type="InterPro" id="IPR011989">
    <property type="entry name" value="ARM-like"/>
</dbReference>
<feature type="transmembrane region" description="Helical" evidence="1">
    <location>
        <begin position="145"/>
        <end position="171"/>
    </location>
</feature>
<evidence type="ECO:0000313" key="3">
    <source>
        <dbReference type="EMBL" id="CAD7438453.1"/>
    </source>
</evidence>
<dbReference type="Gene3D" id="1.25.10.10">
    <property type="entry name" value="Leucine-rich Repeat Variant"/>
    <property type="match status" value="1"/>
</dbReference>
<dbReference type="EMBL" id="OD564461">
    <property type="protein sequence ID" value="CAD7438453.1"/>
    <property type="molecule type" value="Genomic_DNA"/>
</dbReference>
<keyword evidence="1" id="KW-1133">Transmembrane helix</keyword>
<name>A0A7R9HWA1_9NEOP</name>
<evidence type="ECO:0000256" key="1">
    <source>
        <dbReference type="SAM" id="Phobius"/>
    </source>
</evidence>
<protein>
    <recommendedName>
        <fullName evidence="2">FHOD1 N-terminal GTPase-binding domain-containing protein</fullName>
    </recommendedName>
</protein>
<accession>A0A7R9HWA1</accession>
<evidence type="ECO:0000259" key="2">
    <source>
        <dbReference type="Pfam" id="PF18382"/>
    </source>
</evidence>
<proteinExistence type="predicted"/>
<gene>
    <name evidence="3" type="ORF">TBIB3V08_LOCUS1045</name>
</gene>
<organism evidence="3">
    <name type="scientific">Timema bartmani</name>
    <dbReference type="NCBI Taxonomy" id="61472"/>
    <lineage>
        <taxon>Eukaryota</taxon>
        <taxon>Metazoa</taxon>
        <taxon>Ecdysozoa</taxon>
        <taxon>Arthropoda</taxon>
        <taxon>Hexapoda</taxon>
        <taxon>Insecta</taxon>
        <taxon>Pterygota</taxon>
        <taxon>Neoptera</taxon>
        <taxon>Polyneoptera</taxon>
        <taxon>Phasmatodea</taxon>
        <taxon>Timematodea</taxon>
        <taxon>Timematoidea</taxon>
        <taxon>Timematidae</taxon>
        <taxon>Timema</taxon>
    </lineage>
</organism>